<protein>
    <submittedName>
        <fullName evidence="1">Uncharacterized protein</fullName>
    </submittedName>
</protein>
<evidence type="ECO:0000313" key="2">
    <source>
        <dbReference type="Proteomes" id="UP000092993"/>
    </source>
</evidence>
<accession>A0A1C7MM69</accession>
<evidence type="ECO:0000313" key="1">
    <source>
        <dbReference type="EMBL" id="OBZ77960.1"/>
    </source>
</evidence>
<sequence>MRSVRHLELHRLEFSWISDVINSVLAFSELSSIVTENINWRSYSFDKFLDDYPQHEDRGKLIIATLCYDRYVCGMSHALSNTLVDLRLIPSAFPSSFRLGRPTVHPAHLPKLETLSIAIPSMDGYELIHDLLLHLDAPRLHSIELQHAFRDYPRYQCDSMLKLLDTWFGPIFANPARVFPALKSITIAFPDFAWKENDSWWSEKIADVFPQCSGRNMLHVRIDRTQYN</sequence>
<name>A0A1C7MM69_GRIFR</name>
<comment type="caution">
    <text evidence="1">The sequence shown here is derived from an EMBL/GenBank/DDBJ whole genome shotgun (WGS) entry which is preliminary data.</text>
</comment>
<keyword evidence="2" id="KW-1185">Reference proteome</keyword>
<dbReference type="Proteomes" id="UP000092993">
    <property type="component" value="Unassembled WGS sequence"/>
</dbReference>
<gene>
    <name evidence="1" type="ORF">A0H81_02076</name>
</gene>
<reference evidence="1 2" key="1">
    <citation type="submission" date="2016-03" db="EMBL/GenBank/DDBJ databases">
        <title>Whole genome sequencing of Grifola frondosa 9006-11.</title>
        <authorList>
            <person name="Min B."/>
            <person name="Park H."/>
            <person name="Kim J.-G."/>
            <person name="Cho H."/>
            <person name="Oh Y.-L."/>
            <person name="Kong W.-S."/>
            <person name="Choi I.-G."/>
        </authorList>
    </citation>
    <scope>NUCLEOTIDE SEQUENCE [LARGE SCALE GENOMIC DNA]</scope>
    <source>
        <strain evidence="1 2">9006-11</strain>
    </source>
</reference>
<dbReference type="AlphaFoldDB" id="A0A1C7MM69"/>
<organism evidence="1 2">
    <name type="scientific">Grifola frondosa</name>
    <name type="common">Maitake</name>
    <name type="synonym">Polyporus frondosus</name>
    <dbReference type="NCBI Taxonomy" id="5627"/>
    <lineage>
        <taxon>Eukaryota</taxon>
        <taxon>Fungi</taxon>
        <taxon>Dikarya</taxon>
        <taxon>Basidiomycota</taxon>
        <taxon>Agaricomycotina</taxon>
        <taxon>Agaricomycetes</taxon>
        <taxon>Polyporales</taxon>
        <taxon>Grifolaceae</taxon>
        <taxon>Grifola</taxon>
    </lineage>
</organism>
<dbReference type="EMBL" id="LUGG01000002">
    <property type="protein sequence ID" value="OBZ77960.1"/>
    <property type="molecule type" value="Genomic_DNA"/>
</dbReference>
<proteinExistence type="predicted"/>